<dbReference type="Proteomes" id="UP001187531">
    <property type="component" value="Unassembled WGS sequence"/>
</dbReference>
<sequence>MGYKITNIITILVKLFEVILFRHKDALSLLDDNDLCDLEDSEDEESKTTRSVLFVSAQAEMLSDTGEEPFIEN</sequence>
<evidence type="ECO:0000313" key="1">
    <source>
        <dbReference type="EMBL" id="KAK2723704.1"/>
    </source>
</evidence>
<proteinExistence type="predicted"/>
<accession>A0AA88LEN8</accession>
<dbReference type="AlphaFoldDB" id="A0AA88LEN8"/>
<keyword evidence="2" id="KW-1185">Reference proteome</keyword>
<reference evidence="1" key="1">
    <citation type="submission" date="2023-07" db="EMBL/GenBank/DDBJ databases">
        <title>Chromosome-level genome assembly of Artemia franciscana.</title>
        <authorList>
            <person name="Jo E."/>
        </authorList>
    </citation>
    <scope>NUCLEOTIDE SEQUENCE</scope>
    <source>
        <tissue evidence="1">Whole body</tissue>
    </source>
</reference>
<organism evidence="1 2">
    <name type="scientific">Artemia franciscana</name>
    <name type="common">Brine shrimp</name>
    <name type="synonym">Artemia sanfranciscana</name>
    <dbReference type="NCBI Taxonomy" id="6661"/>
    <lineage>
        <taxon>Eukaryota</taxon>
        <taxon>Metazoa</taxon>
        <taxon>Ecdysozoa</taxon>
        <taxon>Arthropoda</taxon>
        <taxon>Crustacea</taxon>
        <taxon>Branchiopoda</taxon>
        <taxon>Anostraca</taxon>
        <taxon>Artemiidae</taxon>
        <taxon>Artemia</taxon>
    </lineage>
</organism>
<dbReference type="EMBL" id="JAVRJZ010000004">
    <property type="protein sequence ID" value="KAK2723704.1"/>
    <property type="molecule type" value="Genomic_DNA"/>
</dbReference>
<gene>
    <name evidence="1" type="ORF">QYM36_002147</name>
</gene>
<name>A0AA88LEN8_ARTSF</name>
<comment type="caution">
    <text evidence="1">The sequence shown here is derived from an EMBL/GenBank/DDBJ whole genome shotgun (WGS) entry which is preliminary data.</text>
</comment>
<evidence type="ECO:0000313" key="2">
    <source>
        <dbReference type="Proteomes" id="UP001187531"/>
    </source>
</evidence>
<protein>
    <submittedName>
        <fullName evidence="1">Uncharacterized protein</fullName>
    </submittedName>
</protein>